<dbReference type="AlphaFoldDB" id="B3E895"/>
<dbReference type="KEGG" id="glo:Glov_1411"/>
<reference evidence="1 2" key="1">
    <citation type="submission" date="2008-05" db="EMBL/GenBank/DDBJ databases">
        <title>Complete sequence of chromosome of Geobacter lovleyi SZ.</title>
        <authorList>
            <consortium name="US DOE Joint Genome Institute"/>
            <person name="Lucas S."/>
            <person name="Copeland A."/>
            <person name="Lapidus A."/>
            <person name="Glavina del Rio T."/>
            <person name="Dalin E."/>
            <person name="Tice H."/>
            <person name="Bruce D."/>
            <person name="Goodwin L."/>
            <person name="Pitluck S."/>
            <person name="Chertkov O."/>
            <person name="Meincke L."/>
            <person name="Brettin T."/>
            <person name="Detter J.C."/>
            <person name="Han C."/>
            <person name="Tapia R."/>
            <person name="Kuske C.R."/>
            <person name="Schmutz J."/>
            <person name="Larimer F."/>
            <person name="Land M."/>
            <person name="Hauser L."/>
            <person name="Kyrpides N."/>
            <person name="Mikhailova N."/>
            <person name="Sung Y."/>
            <person name="Fletcher K.E."/>
            <person name="Ritalahti K.M."/>
            <person name="Loeffler F.E."/>
            <person name="Richardson P."/>
        </authorList>
    </citation>
    <scope>NUCLEOTIDE SEQUENCE [LARGE SCALE GENOMIC DNA]</scope>
    <source>
        <strain evidence="2">ATCC BAA-1151 / DSM 17278 / SZ</strain>
    </source>
</reference>
<evidence type="ECO:0008006" key="3">
    <source>
        <dbReference type="Google" id="ProtNLM"/>
    </source>
</evidence>
<dbReference type="STRING" id="398767.Glov_1411"/>
<dbReference type="eggNOG" id="COG3613">
    <property type="taxonomic scope" value="Bacteria"/>
</dbReference>
<dbReference type="RefSeq" id="WP_012469476.1">
    <property type="nucleotide sequence ID" value="NC_010814.1"/>
</dbReference>
<gene>
    <name evidence="1" type="ordered locus">Glov_1411</name>
</gene>
<dbReference type="OrthoDB" id="9816036at2"/>
<dbReference type="HOGENOM" id="CLU_078425_0_0_7"/>
<evidence type="ECO:0000313" key="2">
    <source>
        <dbReference type="Proteomes" id="UP000002420"/>
    </source>
</evidence>
<evidence type="ECO:0000313" key="1">
    <source>
        <dbReference type="EMBL" id="ACD95132.1"/>
    </source>
</evidence>
<proteinExistence type="predicted"/>
<name>B3E895_TRIL1</name>
<dbReference type="EMBL" id="CP001089">
    <property type="protein sequence ID" value="ACD95132.1"/>
    <property type="molecule type" value="Genomic_DNA"/>
</dbReference>
<dbReference type="SUPFAM" id="SSF52309">
    <property type="entry name" value="N-(deoxy)ribosyltransferase-like"/>
    <property type="match status" value="1"/>
</dbReference>
<protein>
    <recommendedName>
        <fullName evidence="3">Nucleoside 2-deoxyribosyltransferase</fullName>
    </recommendedName>
</protein>
<sequence>MEELTCPICRTSYVRMIENDEYRTRDGFSYECAVCGPFFISRTAEINQRSGDADPRLSAWIRNQEENKRPKPELLTNSIDETIKNFRQYSVLEKQLLLLRAIERRTVYPGKEVTLNPDTDYPIAWAVNCDEFEYLLESLEQRGLVTRSAIIGSSEVKISPRGWDNLDSEAWKPTFTDQVFVAMSFDKILDAIWEEGIKSAIEKAGYKAHRIDKEEHIDRIDAKIISDIKDSLFVVADVTQQKQGVYFEAGYAMGLNRPVIWCVKKDELDKIHFDTRQYNHIVWETPESLKEQLYYRICAVIGKRT</sequence>
<keyword evidence="2" id="KW-1185">Reference proteome</keyword>
<organism evidence="1 2">
    <name type="scientific">Trichlorobacter lovleyi (strain ATCC BAA-1151 / DSM 17278 / SZ)</name>
    <name type="common">Geobacter lovleyi</name>
    <dbReference type="NCBI Taxonomy" id="398767"/>
    <lineage>
        <taxon>Bacteria</taxon>
        <taxon>Pseudomonadati</taxon>
        <taxon>Thermodesulfobacteriota</taxon>
        <taxon>Desulfuromonadia</taxon>
        <taxon>Geobacterales</taxon>
        <taxon>Geobacteraceae</taxon>
        <taxon>Trichlorobacter</taxon>
    </lineage>
</organism>
<accession>B3E895</accession>
<dbReference type="Gene3D" id="3.40.50.450">
    <property type="match status" value="1"/>
</dbReference>
<dbReference type="Proteomes" id="UP000002420">
    <property type="component" value="Chromosome"/>
</dbReference>